<dbReference type="EMBL" id="BAAAID010000004">
    <property type="protein sequence ID" value="GAA0918517.1"/>
    <property type="molecule type" value="Genomic_DNA"/>
</dbReference>
<accession>A0ABN1NXZ9</accession>
<evidence type="ECO:0000259" key="4">
    <source>
        <dbReference type="Pfam" id="PF00753"/>
    </source>
</evidence>
<keyword evidence="6" id="KW-1185">Reference proteome</keyword>
<feature type="region of interest" description="Disordered" evidence="3">
    <location>
        <begin position="1"/>
        <end position="22"/>
    </location>
</feature>
<dbReference type="InterPro" id="IPR006311">
    <property type="entry name" value="TAT_signal"/>
</dbReference>
<sequence>MPEAPPENVGSDGIPQPEHHLGGFAHANRRRVLSLLAGASATAALSTSGAPTAAAATPREEGRTRVVLLGTAGGPSVFDPGRAGVSTAVVHEDRVYVVDLGVGSYRRLGQAGLDPAGPGNLLANVRGIFFTHLHSDHMVDWPSLYATAAFNSIGRTQPPIRVFGPGRRSELPRVFPPGSPEPPIVNPDDPMPGISAMTSYLRQAFAADLNDRARDSATPDPSGVFEPRDIDLTGVWDVDAAGKPPRLSGPIPVWEDGEVRITATLVDHHPTAPAFAYRFDTPDGSVVVSGDTTVTPNLIDLAHGTDYLVHEVIDKRYVDRTVSQLPPEQANALREHLLASHTTIEQVGRDVAEAACARNLVLTHLVPADNEVGRWRLAQKGYSGRLIVGADLMSLAVRH</sequence>
<proteinExistence type="predicted"/>
<dbReference type="SUPFAM" id="SSF56281">
    <property type="entry name" value="Metallo-hydrolase/oxidoreductase"/>
    <property type="match status" value="1"/>
</dbReference>
<dbReference type="PANTHER" id="PTHR46018">
    <property type="entry name" value="ZINC PHOSPHODIESTERASE ELAC PROTEIN 1"/>
    <property type="match status" value="1"/>
</dbReference>
<dbReference type="PROSITE" id="PS51318">
    <property type="entry name" value="TAT"/>
    <property type="match status" value="1"/>
</dbReference>
<comment type="caution">
    <text evidence="5">The sequence shown here is derived from an EMBL/GenBank/DDBJ whole genome shotgun (WGS) entry which is preliminary data.</text>
</comment>
<dbReference type="InterPro" id="IPR001279">
    <property type="entry name" value="Metallo-B-lactamas"/>
</dbReference>
<keyword evidence="1" id="KW-0540">Nuclease</keyword>
<dbReference type="Proteomes" id="UP001500418">
    <property type="component" value="Unassembled WGS sequence"/>
</dbReference>
<gene>
    <name evidence="5" type="ORF">GCM10009575_009660</name>
</gene>
<evidence type="ECO:0000256" key="1">
    <source>
        <dbReference type="ARBA" id="ARBA00022759"/>
    </source>
</evidence>
<dbReference type="InterPro" id="IPR044094">
    <property type="entry name" value="AtsA-like_MBL-fold"/>
</dbReference>
<evidence type="ECO:0000313" key="6">
    <source>
        <dbReference type="Proteomes" id="UP001500418"/>
    </source>
</evidence>
<dbReference type="Gene3D" id="3.60.15.10">
    <property type="entry name" value="Ribonuclease Z/Hydroxyacylglutathione hydrolase-like"/>
    <property type="match status" value="1"/>
</dbReference>
<dbReference type="CDD" id="cd07719">
    <property type="entry name" value="arylsulfatase_AtsA-like_MBL-fold"/>
    <property type="match status" value="1"/>
</dbReference>
<evidence type="ECO:0000256" key="2">
    <source>
        <dbReference type="ARBA" id="ARBA00022801"/>
    </source>
</evidence>
<name>A0ABN1NXZ9_9ACTN</name>
<reference evidence="5 6" key="1">
    <citation type="journal article" date="2019" name="Int. J. Syst. Evol. Microbiol.">
        <title>The Global Catalogue of Microorganisms (GCM) 10K type strain sequencing project: providing services to taxonomists for standard genome sequencing and annotation.</title>
        <authorList>
            <consortium name="The Broad Institute Genomics Platform"/>
            <consortium name="The Broad Institute Genome Sequencing Center for Infectious Disease"/>
            <person name="Wu L."/>
            <person name="Ma J."/>
        </authorList>
    </citation>
    <scope>NUCLEOTIDE SEQUENCE [LARGE SCALE GENOMIC DNA]</scope>
    <source>
        <strain evidence="5 6">JCM 11444</strain>
    </source>
</reference>
<keyword evidence="2" id="KW-0378">Hydrolase</keyword>
<evidence type="ECO:0000256" key="3">
    <source>
        <dbReference type="SAM" id="MobiDB-lite"/>
    </source>
</evidence>
<feature type="domain" description="Metallo-beta-lactamase" evidence="4">
    <location>
        <begin position="82"/>
        <end position="303"/>
    </location>
</feature>
<dbReference type="PANTHER" id="PTHR46018:SF2">
    <property type="entry name" value="ZINC PHOSPHODIESTERASE ELAC PROTEIN 1"/>
    <property type="match status" value="1"/>
</dbReference>
<dbReference type="Pfam" id="PF00753">
    <property type="entry name" value="Lactamase_B"/>
    <property type="match status" value="1"/>
</dbReference>
<keyword evidence="1" id="KW-0255">Endonuclease</keyword>
<evidence type="ECO:0000313" key="5">
    <source>
        <dbReference type="EMBL" id="GAA0918517.1"/>
    </source>
</evidence>
<dbReference type="InterPro" id="IPR036866">
    <property type="entry name" value="RibonucZ/Hydroxyglut_hydro"/>
</dbReference>
<organism evidence="5 6">
    <name type="scientific">Streptomyces rhizosphaericus</name>
    <dbReference type="NCBI Taxonomy" id="114699"/>
    <lineage>
        <taxon>Bacteria</taxon>
        <taxon>Bacillati</taxon>
        <taxon>Actinomycetota</taxon>
        <taxon>Actinomycetes</taxon>
        <taxon>Kitasatosporales</taxon>
        <taxon>Streptomycetaceae</taxon>
        <taxon>Streptomyces</taxon>
        <taxon>Streptomyces violaceusniger group</taxon>
    </lineage>
</organism>
<protein>
    <submittedName>
        <fullName evidence="5">MBL fold metallo-hydrolase</fullName>
    </submittedName>
</protein>